<dbReference type="AlphaFoldDB" id="A0A059EC77"/>
<dbReference type="PATRIC" id="fig|1280948.3.peg.518"/>
<keyword evidence="2" id="KW-0732">Signal</keyword>
<sequence>MTFSKPVKTARWGAGLVAMCLAAACQSQPETLVVEAVAPAEPVEPVTVATALDTAEPEGPVVNQWGGIVPDAKPTTPIDNGALGEIE</sequence>
<feature type="chain" id="PRO_5001571839" evidence="2">
    <location>
        <begin position="30"/>
        <end position="87"/>
    </location>
</feature>
<proteinExistence type="predicted"/>
<evidence type="ECO:0000313" key="3">
    <source>
        <dbReference type="EMBL" id="KCZ65296.1"/>
    </source>
</evidence>
<keyword evidence="4" id="KW-1185">Reference proteome</keyword>
<accession>A0A059EC77</accession>
<dbReference type="OrthoDB" id="7620301at2"/>
<evidence type="ECO:0000256" key="2">
    <source>
        <dbReference type="SAM" id="SignalP"/>
    </source>
</evidence>
<organism evidence="3 4">
    <name type="scientific">Hyphomonas atlantica</name>
    <dbReference type="NCBI Taxonomy" id="1280948"/>
    <lineage>
        <taxon>Bacteria</taxon>
        <taxon>Pseudomonadati</taxon>
        <taxon>Pseudomonadota</taxon>
        <taxon>Alphaproteobacteria</taxon>
        <taxon>Hyphomonadales</taxon>
        <taxon>Hyphomonadaceae</taxon>
        <taxon>Hyphomonas</taxon>
    </lineage>
</organism>
<name>A0A059EC77_9PROT</name>
<evidence type="ECO:0000313" key="4">
    <source>
        <dbReference type="Proteomes" id="UP000024547"/>
    </source>
</evidence>
<dbReference type="RefSeq" id="WP_035547746.1">
    <property type="nucleotide sequence ID" value="NZ_AWFH01000001.1"/>
</dbReference>
<dbReference type="EMBL" id="AWFH01000001">
    <property type="protein sequence ID" value="KCZ65296.1"/>
    <property type="molecule type" value="Genomic_DNA"/>
</dbReference>
<dbReference type="PROSITE" id="PS51257">
    <property type="entry name" value="PROKAR_LIPOPROTEIN"/>
    <property type="match status" value="1"/>
</dbReference>
<feature type="region of interest" description="Disordered" evidence="1">
    <location>
        <begin position="63"/>
        <end position="87"/>
    </location>
</feature>
<evidence type="ECO:0000256" key="1">
    <source>
        <dbReference type="SAM" id="MobiDB-lite"/>
    </source>
</evidence>
<comment type="caution">
    <text evidence="3">The sequence shown here is derived from an EMBL/GenBank/DDBJ whole genome shotgun (WGS) entry which is preliminary data.</text>
</comment>
<dbReference type="Proteomes" id="UP000024547">
    <property type="component" value="Unassembled WGS sequence"/>
</dbReference>
<dbReference type="GeneID" id="92499438"/>
<reference evidence="3 4" key="1">
    <citation type="journal article" date="2014" name="Antonie Van Leeuwenhoek">
        <title>Hyphomonas beringensis sp. nov. and Hyphomonas chukchiensis sp. nov., isolated from surface seawater of the Bering Sea and Chukchi Sea.</title>
        <authorList>
            <person name="Li C."/>
            <person name="Lai Q."/>
            <person name="Li G."/>
            <person name="Dong C."/>
            <person name="Wang J."/>
            <person name="Liao Y."/>
            <person name="Shao Z."/>
        </authorList>
    </citation>
    <scope>NUCLEOTIDE SEQUENCE [LARGE SCALE GENOMIC DNA]</scope>
    <source>
        <strain evidence="3 4">22II1-22F38</strain>
    </source>
</reference>
<dbReference type="STRING" id="1280948.HY36_02615"/>
<gene>
    <name evidence="3" type="ORF">HY36_02615</name>
</gene>
<feature type="signal peptide" evidence="2">
    <location>
        <begin position="1"/>
        <end position="29"/>
    </location>
</feature>
<protein>
    <submittedName>
        <fullName evidence="3">Uncharacterized protein</fullName>
    </submittedName>
</protein>